<accession>A0AA36DKN9</accession>
<gene>
    <name evidence="3" type="ORF">CYNAS_LOCUS989</name>
</gene>
<organism evidence="3 4">
    <name type="scientific">Cylicocyclus nassatus</name>
    <name type="common">Nematode worm</name>
    <dbReference type="NCBI Taxonomy" id="53992"/>
    <lineage>
        <taxon>Eukaryota</taxon>
        <taxon>Metazoa</taxon>
        <taxon>Ecdysozoa</taxon>
        <taxon>Nematoda</taxon>
        <taxon>Chromadorea</taxon>
        <taxon>Rhabditida</taxon>
        <taxon>Rhabditina</taxon>
        <taxon>Rhabditomorpha</taxon>
        <taxon>Strongyloidea</taxon>
        <taxon>Strongylidae</taxon>
        <taxon>Cylicocyclus</taxon>
    </lineage>
</organism>
<dbReference type="Proteomes" id="UP001176961">
    <property type="component" value="Unassembled WGS sequence"/>
</dbReference>
<protein>
    <submittedName>
        <fullName evidence="3">Uncharacterized protein</fullName>
    </submittedName>
</protein>
<feature type="signal peptide" evidence="2">
    <location>
        <begin position="1"/>
        <end position="19"/>
    </location>
</feature>
<evidence type="ECO:0000313" key="3">
    <source>
        <dbReference type="EMBL" id="CAJ0589006.1"/>
    </source>
</evidence>
<evidence type="ECO:0000256" key="1">
    <source>
        <dbReference type="SAM" id="MobiDB-lite"/>
    </source>
</evidence>
<keyword evidence="4" id="KW-1185">Reference proteome</keyword>
<evidence type="ECO:0000256" key="2">
    <source>
        <dbReference type="SAM" id="SignalP"/>
    </source>
</evidence>
<proteinExistence type="predicted"/>
<keyword evidence="2" id="KW-0732">Signal</keyword>
<feature type="compositionally biased region" description="Basic residues" evidence="1">
    <location>
        <begin position="94"/>
        <end position="103"/>
    </location>
</feature>
<feature type="region of interest" description="Disordered" evidence="1">
    <location>
        <begin position="78"/>
        <end position="103"/>
    </location>
</feature>
<dbReference type="EMBL" id="CATQJL010000001">
    <property type="protein sequence ID" value="CAJ0589006.1"/>
    <property type="molecule type" value="Genomic_DNA"/>
</dbReference>
<evidence type="ECO:0000313" key="4">
    <source>
        <dbReference type="Proteomes" id="UP001176961"/>
    </source>
</evidence>
<reference evidence="3" key="1">
    <citation type="submission" date="2023-07" db="EMBL/GenBank/DDBJ databases">
        <authorList>
            <consortium name="CYATHOMIX"/>
        </authorList>
    </citation>
    <scope>NUCLEOTIDE SEQUENCE</scope>
    <source>
        <strain evidence="3">N/A</strain>
    </source>
</reference>
<name>A0AA36DKN9_CYLNA</name>
<comment type="caution">
    <text evidence="3">The sequence shown here is derived from an EMBL/GenBank/DDBJ whole genome shotgun (WGS) entry which is preliminary data.</text>
</comment>
<feature type="chain" id="PRO_5041277331" evidence="2">
    <location>
        <begin position="20"/>
        <end position="103"/>
    </location>
</feature>
<dbReference type="AlphaFoldDB" id="A0AA36DKN9"/>
<sequence>MVYKLFLILLLLQVHGATGKGSSCFWDLFGRCFPCLKATECEDENYKKRVDFCQKFCTWEIRKWSKCMKKCIKKHRHFNFNDGATPKPIPGPPRKSHFSYPRK</sequence>